<sequence>MKFISVWQNLSVAAATVLMSLSVGTAAQAFTFTNPTTGNQYFLTTARSSWTEAQAEAMAAGGNLVTINDAEEQKWLLDVFGGTELFWLGLTDEQMEGVWKWSNGDNVTYTNWTPNEPNNALSYAGQYFGGENYVVMNWQSNGKWNDVANTFVKSRGIVEIVKNYIDKIPNIFEQKNERACQ</sequence>
<proteinExistence type="predicted"/>
<protein>
    <submittedName>
        <fullName evidence="3">Lectin C-type domain protein</fullName>
    </submittedName>
</protein>
<dbReference type="PANTHER" id="PTHR22803">
    <property type="entry name" value="MANNOSE, PHOSPHOLIPASE, LECTIN RECEPTOR RELATED"/>
    <property type="match status" value="1"/>
</dbReference>
<dbReference type="InterPro" id="IPR050111">
    <property type="entry name" value="C-type_lectin/snaclec_domain"/>
</dbReference>
<feature type="chain" id="PRO_5003937249" evidence="1">
    <location>
        <begin position="30"/>
        <end position="181"/>
    </location>
</feature>
<dbReference type="InterPro" id="IPR034007">
    <property type="entry name" value="CTLD_bac"/>
</dbReference>
<accession>K9WDV1</accession>
<reference evidence="3 4" key="1">
    <citation type="submission" date="2012-06" db="EMBL/GenBank/DDBJ databases">
        <title>Finished chromosome of genome of Microcoleus sp. PCC 7113.</title>
        <authorList>
            <consortium name="US DOE Joint Genome Institute"/>
            <person name="Gugger M."/>
            <person name="Coursin T."/>
            <person name="Rippka R."/>
            <person name="Tandeau De Marsac N."/>
            <person name="Huntemann M."/>
            <person name="Wei C.-L."/>
            <person name="Han J."/>
            <person name="Detter J.C."/>
            <person name="Han C."/>
            <person name="Tapia R."/>
            <person name="Chen A."/>
            <person name="Kyrpides N."/>
            <person name="Mavromatis K."/>
            <person name="Markowitz V."/>
            <person name="Szeto E."/>
            <person name="Ivanova N."/>
            <person name="Pagani I."/>
            <person name="Pati A."/>
            <person name="Goodwin L."/>
            <person name="Nordberg H.P."/>
            <person name="Cantor M.N."/>
            <person name="Hua S.X."/>
            <person name="Woyke T."/>
            <person name="Kerfeld C.A."/>
        </authorList>
    </citation>
    <scope>NUCLEOTIDE SEQUENCE [LARGE SCALE GENOMIC DNA]</scope>
    <source>
        <strain evidence="3 4">PCC 7113</strain>
    </source>
</reference>
<dbReference type="AlphaFoldDB" id="K9WDV1"/>
<feature type="signal peptide" evidence="1">
    <location>
        <begin position="1"/>
        <end position="29"/>
    </location>
</feature>
<dbReference type="PROSITE" id="PS50041">
    <property type="entry name" value="C_TYPE_LECTIN_2"/>
    <property type="match status" value="1"/>
</dbReference>
<feature type="domain" description="C-type lectin" evidence="2">
    <location>
        <begin position="36"/>
        <end position="146"/>
    </location>
</feature>
<dbReference type="InterPro" id="IPR001304">
    <property type="entry name" value="C-type_lectin-like"/>
</dbReference>
<keyword evidence="1" id="KW-0732">Signal</keyword>
<dbReference type="KEGG" id="mic:Mic7113_1840"/>
<dbReference type="SUPFAM" id="SSF56436">
    <property type="entry name" value="C-type lectin-like"/>
    <property type="match status" value="1"/>
</dbReference>
<dbReference type="EMBL" id="CP003630">
    <property type="protein sequence ID" value="AFZ17697.1"/>
    <property type="molecule type" value="Genomic_DNA"/>
</dbReference>
<gene>
    <name evidence="3" type="ORF">Mic7113_1840</name>
</gene>
<dbReference type="eggNOG" id="COG2931">
    <property type="taxonomic scope" value="Bacteria"/>
</dbReference>
<evidence type="ECO:0000313" key="4">
    <source>
        <dbReference type="Proteomes" id="UP000010471"/>
    </source>
</evidence>
<dbReference type="SMART" id="SM00034">
    <property type="entry name" value="CLECT"/>
    <property type="match status" value="1"/>
</dbReference>
<dbReference type="InterPro" id="IPR016187">
    <property type="entry name" value="CTDL_fold"/>
</dbReference>
<dbReference type="InterPro" id="IPR016186">
    <property type="entry name" value="C-type_lectin-like/link_sf"/>
</dbReference>
<dbReference type="RefSeq" id="WP_015181849.1">
    <property type="nucleotide sequence ID" value="NC_019738.1"/>
</dbReference>
<dbReference type="Pfam" id="PF00059">
    <property type="entry name" value="Lectin_C"/>
    <property type="match status" value="1"/>
</dbReference>
<dbReference type="Proteomes" id="UP000010471">
    <property type="component" value="Chromosome"/>
</dbReference>
<name>K9WDV1_9CYAN</name>
<dbReference type="HOGENOM" id="CLU_124876_0_0_3"/>
<evidence type="ECO:0000313" key="3">
    <source>
        <dbReference type="EMBL" id="AFZ17697.1"/>
    </source>
</evidence>
<evidence type="ECO:0000256" key="1">
    <source>
        <dbReference type="SAM" id="SignalP"/>
    </source>
</evidence>
<dbReference type="OrthoDB" id="1818597at2"/>
<keyword evidence="4" id="KW-1185">Reference proteome</keyword>
<organism evidence="3 4">
    <name type="scientific">Allocoleopsis franciscana PCC 7113</name>
    <dbReference type="NCBI Taxonomy" id="1173027"/>
    <lineage>
        <taxon>Bacteria</taxon>
        <taxon>Bacillati</taxon>
        <taxon>Cyanobacteriota</taxon>
        <taxon>Cyanophyceae</taxon>
        <taxon>Coleofasciculales</taxon>
        <taxon>Coleofasciculaceae</taxon>
        <taxon>Allocoleopsis</taxon>
        <taxon>Allocoleopsis franciscana</taxon>
    </lineage>
</organism>
<dbReference type="Gene3D" id="3.10.100.10">
    <property type="entry name" value="Mannose-Binding Protein A, subunit A"/>
    <property type="match status" value="1"/>
</dbReference>
<evidence type="ECO:0000259" key="2">
    <source>
        <dbReference type="PROSITE" id="PS50041"/>
    </source>
</evidence>
<dbReference type="STRING" id="1173027.Mic7113_1840"/>
<dbReference type="CDD" id="cd03603">
    <property type="entry name" value="CLECT_VCBS"/>
    <property type="match status" value="1"/>
</dbReference>